<evidence type="ECO:0000256" key="4">
    <source>
        <dbReference type="ARBA" id="ARBA00048782"/>
    </source>
</evidence>
<dbReference type="Gene3D" id="3.30.1060.10">
    <property type="entry name" value="Peptide methionine sulphoxide reductase MsrA"/>
    <property type="match status" value="1"/>
</dbReference>
<proteinExistence type="predicted"/>
<reference evidence="6 7" key="1">
    <citation type="submission" date="2019-07" db="EMBL/GenBank/DDBJ databases">
        <title>Flavobacterium sp. nov., isolated from glacier ice.</title>
        <authorList>
            <person name="Liu Q."/>
            <person name="Xin Y.-H."/>
        </authorList>
    </citation>
    <scope>NUCLEOTIDE SEQUENCE [LARGE SCALE GENOMIC DNA]</scope>
    <source>
        <strain evidence="6 7">ZT4R6</strain>
    </source>
</reference>
<evidence type="ECO:0000256" key="2">
    <source>
        <dbReference type="ARBA" id="ARBA00023002"/>
    </source>
</evidence>
<dbReference type="Pfam" id="PF01625">
    <property type="entry name" value="PMSR"/>
    <property type="match status" value="1"/>
</dbReference>
<keyword evidence="2" id="KW-0560">Oxidoreductase</keyword>
<sequence length="41" mass="4393">MGNLKKAYIAGGCFWGWKICSGCSPVLKDTEVGYIGGQQIL</sequence>
<dbReference type="InterPro" id="IPR036509">
    <property type="entry name" value="Met_Sox_Rdtase_MsrA_sf"/>
</dbReference>
<dbReference type="RefSeq" id="WP_143371433.1">
    <property type="nucleotide sequence ID" value="NZ_VJVZ01000001.1"/>
</dbReference>
<comment type="catalytic activity">
    <reaction evidence="3">
        <text>L-methionyl-[protein] + [thioredoxin]-disulfide + H2O = L-methionyl-(S)-S-oxide-[protein] + [thioredoxin]-dithiol</text>
        <dbReference type="Rhea" id="RHEA:14217"/>
        <dbReference type="Rhea" id="RHEA-COMP:10698"/>
        <dbReference type="Rhea" id="RHEA-COMP:10700"/>
        <dbReference type="Rhea" id="RHEA-COMP:12313"/>
        <dbReference type="Rhea" id="RHEA-COMP:12315"/>
        <dbReference type="ChEBI" id="CHEBI:15377"/>
        <dbReference type="ChEBI" id="CHEBI:16044"/>
        <dbReference type="ChEBI" id="CHEBI:29950"/>
        <dbReference type="ChEBI" id="CHEBI:44120"/>
        <dbReference type="ChEBI" id="CHEBI:50058"/>
        <dbReference type="EC" id="1.8.4.11"/>
    </reaction>
</comment>
<evidence type="ECO:0000256" key="1">
    <source>
        <dbReference type="ARBA" id="ARBA00012502"/>
    </source>
</evidence>
<comment type="caution">
    <text evidence="6">The sequence shown here is derived from an EMBL/GenBank/DDBJ whole genome shotgun (WGS) entry which is preliminary data.</text>
</comment>
<feature type="domain" description="Peptide methionine sulphoxide reductase MsrA" evidence="5">
    <location>
        <begin position="6"/>
        <end position="39"/>
    </location>
</feature>
<evidence type="ECO:0000313" key="6">
    <source>
        <dbReference type="EMBL" id="TRW27207.1"/>
    </source>
</evidence>
<evidence type="ECO:0000259" key="5">
    <source>
        <dbReference type="Pfam" id="PF01625"/>
    </source>
</evidence>
<evidence type="ECO:0000256" key="3">
    <source>
        <dbReference type="ARBA" id="ARBA00047806"/>
    </source>
</evidence>
<protein>
    <recommendedName>
        <fullName evidence="1">peptide-methionine (S)-S-oxide reductase</fullName>
        <ecNumber evidence="1">1.8.4.11</ecNumber>
    </recommendedName>
</protein>
<name>A0A552V9Q7_9FLAO</name>
<keyword evidence="7" id="KW-1185">Reference proteome</keyword>
<evidence type="ECO:0000313" key="7">
    <source>
        <dbReference type="Proteomes" id="UP000320643"/>
    </source>
</evidence>
<dbReference type="GO" id="GO:0008113">
    <property type="term" value="F:peptide-methionine (S)-S-oxide reductase activity"/>
    <property type="evidence" value="ECO:0007669"/>
    <property type="project" value="UniProtKB-EC"/>
</dbReference>
<dbReference type="EMBL" id="VJVZ01000001">
    <property type="protein sequence ID" value="TRW27207.1"/>
    <property type="molecule type" value="Genomic_DNA"/>
</dbReference>
<organism evidence="6 7">
    <name type="scientific">Flavobacterium zepuense</name>
    <dbReference type="NCBI Taxonomy" id="2593302"/>
    <lineage>
        <taxon>Bacteria</taxon>
        <taxon>Pseudomonadati</taxon>
        <taxon>Bacteroidota</taxon>
        <taxon>Flavobacteriia</taxon>
        <taxon>Flavobacteriales</taxon>
        <taxon>Flavobacteriaceae</taxon>
        <taxon>Flavobacterium</taxon>
    </lineage>
</organism>
<comment type="catalytic activity">
    <reaction evidence="4">
        <text>[thioredoxin]-disulfide + L-methionine + H2O = L-methionine (S)-S-oxide + [thioredoxin]-dithiol</text>
        <dbReference type="Rhea" id="RHEA:19993"/>
        <dbReference type="Rhea" id="RHEA-COMP:10698"/>
        <dbReference type="Rhea" id="RHEA-COMP:10700"/>
        <dbReference type="ChEBI" id="CHEBI:15377"/>
        <dbReference type="ChEBI" id="CHEBI:29950"/>
        <dbReference type="ChEBI" id="CHEBI:50058"/>
        <dbReference type="ChEBI" id="CHEBI:57844"/>
        <dbReference type="ChEBI" id="CHEBI:58772"/>
        <dbReference type="EC" id="1.8.4.11"/>
    </reaction>
</comment>
<dbReference type="AlphaFoldDB" id="A0A552V9Q7"/>
<dbReference type="SUPFAM" id="SSF55068">
    <property type="entry name" value="Peptide methionine sulfoxide reductase"/>
    <property type="match status" value="1"/>
</dbReference>
<gene>
    <name evidence="6" type="ORF">FMM05_00785</name>
</gene>
<dbReference type="Proteomes" id="UP000320643">
    <property type="component" value="Unassembled WGS sequence"/>
</dbReference>
<accession>A0A552V9Q7</accession>
<dbReference type="EC" id="1.8.4.11" evidence="1"/>
<dbReference type="InterPro" id="IPR002569">
    <property type="entry name" value="Met_Sox_Rdtase_MsrA_dom"/>
</dbReference>